<evidence type="ECO:0000256" key="5">
    <source>
        <dbReference type="ARBA" id="ARBA00022692"/>
    </source>
</evidence>
<dbReference type="InterPro" id="IPR035906">
    <property type="entry name" value="MetI-like_sf"/>
</dbReference>
<name>A0ABU3Z7F7_9FIRM</name>
<evidence type="ECO:0000259" key="9">
    <source>
        <dbReference type="PROSITE" id="PS50928"/>
    </source>
</evidence>
<dbReference type="PROSITE" id="PS51257">
    <property type="entry name" value="PROKAR_LIPOPROTEIN"/>
    <property type="match status" value="1"/>
</dbReference>
<feature type="transmembrane region" description="Helical" evidence="8">
    <location>
        <begin position="58"/>
        <end position="82"/>
    </location>
</feature>
<dbReference type="PANTHER" id="PTHR43470:SF4">
    <property type="entry name" value="ABC TRANSPORTER PERMEASE PROTEIN YQGI-RELATED"/>
    <property type="match status" value="1"/>
</dbReference>
<dbReference type="InterPro" id="IPR005672">
    <property type="entry name" value="Phosphate_PstA"/>
</dbReference>
<evidence type="ECO:0000256" key="4">
    <source>
        <dbReference type="ARBA" id="ARBA00022475"/>
    </source>
</evidence>
<protein>
    <recommendedName>
        <fullName evidence="8">Phosphate transport system permease protein PstA</fullName>
    </recommendedName>
</protein>
<keyword evidence="6 8" id="KW-1133">Transmembrane helix</keyword>
<keyword evidence="3" id="KW-0813">Transport</keyword>
<feature type="domain" description="ABC transmembrane type-1" evidence="9">
    <location>
        <begin position="58"/>
        <end position="275"/>
    </location>
</feature>
<dbReference type="Proteomes" id="UP001272515">
    <property type="component" value="Unassembled WGS sequence"/>
</dbReference>
<keyword evidence="4 8" id="KW-1003">Cell membrane</keyword>
<comment type="subcellular location">
    <subcellularLocation>
        <location evidence="1 8">Cell membrane</location>
        <topology evidence="1 8">Multi-pass membrane protein</topology>
    </subcellularLocation>
</comment>
<evidence type="ECO:0000256" key="8">
    <source>
        <dbReference type="RuleBase" id="RU363043"/>
    </source>
</evidence>
<dbReference type="PANTHER" id="PTHR43470">
    <property type="entry name" value="PHOSPHATE TRANSPORT SYSTEM PERMEASE PROTEIN PSTA-RELATED"/>
    <property type="match status" value="1"/>
</dbReference>
<organism evidence="10 11">
    <name type="scientific">Veillonella absiana</name>
    <dbReference type="NCBI Taxonomy" id="3079305"/>
    <lineage>
        <taxon>Bacteria</taxon>
        <taxon>Bacillati</taxon>
        <taxon>Bacillota</taxon>
        <taxon>Negativicutes</taxon>
        <taxon>Veillonellales</taxon>
        <taxon>Veillonellaceae</taxon>
        <taxon>Veillonella</taxon>
    </lineage>
</organism>
<gene>
    <name evidence="10" type="primary">pstA</name>
    <name evidence="10" type="ORF">RVY80_02040</name>
</gene>
<evidence type="ECO:0000256" key="2">
    <source>
        <dbReference type="ARBA" id="ARBA00007069"/>
    </source>
</evidence>
<comment type="caution">
    <text evidence="10">The sequence shown here is derived from an EMBL/GenBank/DDBJ whole genome shotgun (WGS) entry which is preliminary data.</text>
</comment>
<sequence length="289" mass="31244">MTSIDRANFVNRIATIVFYIVAGCFFLLLACMTGYSLYNGFGGGNLRLLSPEGIGAQLFNTIYLVVLALLISMPIGILAGIYMAMYAKPGNFTKFIRISIETLSSLPSIVIGLFGYLVFILLTGAKWNLFAGALTVSILMLPVLTTITEDALRSLPDSYAKASYGLGATKFQTIRNVLLPACIPQIITGIILAAGRAFGEAAALLYTAGMATDINWASTNLASPTNPWNPFRPGETLALQIWASRTEALHADASAMADLSAAVLMVLICTFTIVARYLSRRWQNRMMGR</sequence>
<evidence type="ECO:0000256" key="3">
    <source>
        <dbReference type="ARBA" id="ARBA00022448"/>
    </source>
</evidence>
<keyword evidence="7 8" id="KW-0472">Membrane</keyword>
<evidence type="ECO:0000256" key="6">
    <source>
        <dbReference type="ARBA" id="ARBA00022989"/>
    </source>
</evidence>
<evidence type="ECO:0000313" key="11">
    <source>
        <dbReference type="Proteomes" id="UP001272515"/>
    </source>
</evidence>
<accession>A0ABU3Z7F7</accession>
<keyword evidence="11" id="KW-1185">Reference proteome</keyword>
<feature type="transmembrane region" description="Helical" evidence="8">
    <location>
        <begin position="129"/>
        <end position="147"/>
    </location>
</feature>
<feature type="transmembrane region" description="Helical" evidence="8">
    <location>
        <begin position="177"/>
        <end position="198"/>
    </location>
</feature>
<comment type="similarity">
    <text evidence="2 8">Belongs to the binding-protein-dependent transport system permease family. CysTW subfamily.</text>
</comment>
<dbReference type="InterPro" id="IPR000515">
    <property type="entry name" value="MetI-like"/>
</dbReference>
<feature type="transmembrane region" description="Helical" evidence="8">
    <location>
        <begin position="16"/>
        <end position="38"/>
    </location>
</feature>
<dbReference type="NCBIfam" id="TIGR00974">
    <property type="entry name" value="3a0107s02c"/>
    <property type="match status" value="1"/>
</dbReference>
<dbReference type="RefSeq" id="WP_295190954.1">
    <property type="nucleotide sequence ID" value="NZ_JAWJZA010000005.1"/>
</dbReference>
<reference evidence="10 11" key="1">
    <citation type="submission" date="2023-10" db="EMBL/GenBank/DDBJ databases">
        <title>Veillonella sp. nov., isolated from a pig farm feces dump.</title>
        <authorList>
            <person name="Chang Y.-H."/>
        </authorList>
    </citation>
    <scope>NUCLEOTIDE SEQUENCE [LARGE SCALE GENOMIC DNA]</scope>
    <source>
        <strain evidence="10 11">YH-vei2233</strain>
    </source>
</reference>
<evidence type="ECO:0000256" key="1">
    <source>
        <dbReference type="ARBA" id="ARBA00004651"/>
    </source>
</evidence>
<dbReference type="Gene3D" id="1.10.3720.10">
    <property type="entry name" value="MetI-like"/>
    <property type="match status" value="1"/>
</dbReference>
<dbReference type="PROSITE" id="PS50928">
    <property type="entry name" value="ABC_TM1"/>
    <property type="match status" value="1"/>
</dbReference>
<keyword evidence="5 8" id="KW-0812">Transmembrane</keyword>
<evidence type="ECO:0000256" key="7">
    <source>
        <dbReference type="ARBA" id="ARBA00023136"/>
    </source>
</evidence>
<dbReference type="Pfam" id="PF00528">
    <property type="entry name" value="BPD_transp_1"/>
    <property type="match status" value="1"/>
</dbReference>
<dbReference type="EMBL" id="JAWJZB010000002">
    <property type="protein sequence ID" value="MDV5087632.1"/>
    <property type="molecule type" value="Genomic_DNA"/>
</dbReference>
<feature type="transmembrane region" description="Helical" evidence="8">
    <location>
        <begin position="259"/>
        <end position="279"/>
    </location>
</feature>
<feature type="transmembrane region" description="Helical" evidence="8">
    <location>
        <begin position="103"/>
        <end position="123"/>
    </location>
</feature>
<dbReference type="SUPFAM" id="SSF161098">
    <property type="entry name" value="MetI-like"/>
    <property type="match status" value="1"/>
</dbReference>
<dbReference type="CDD" id="cd06261">
    <property type="entry name" value="TM_PBP2"/>
    <property type="match status" value="1"/>
</dbReference>
<evidence type="ECO:0000313" key="10">
    <source>
        <dbReference type="EMBL" id="MDV5087632.1"/>
    </source>
</evidence>
<proteinExistence type="inferred from homology"/>